<organism evidence="13 14">
    <name type="scientific">Marinospirillum alkalitolerans</name>
    <dbReference type="NCBI Taxonomy" id="3123374"/>
    <lineage>
        <taxon>Bacteria</taxon>
        <taxon>Pseudomonadati</taxon>
        <taxon>Pseudomonadota</taxon>
        <taxon>Gammaproteobacteria</taxon>
        <taxon>Oceanospirillales</taxon>
        <taxon>Oceanospirillaceae</taxon>
        <taxon>Marinospirillum</taxon>
    </lineage>
</organism>
<reference evidence="13 14" key="1">
    <citation type="submission" date="2024-02" db="EMBL/GenBank/DDBJ databases">
        <title>Marinospirillum sp. MEB 164 isolated from Lonar lake sediment.</title>
        <authorList>
            <person name="Joshi A."/>
            <person name="Thite S."/>
        </authorList>
    </citation>
    <scope>NUCLEOTIDE SEQUENCE [LARGE SCALE GENOMIC DNA]</scope>
    <source>
        <strain evidence="13 14">MEB164</strain>
    </source>
</reference>
<keyword evidence="5 8" id="KW-1133">Transmembrane helix</keyword>
<feature type="transmembrane region" description="Helical" evidence="8">
    <location>
        <begin position="355"/>
        <end position="375"/>
    </location>
</feature>
<keyword evidence="14" id="KW-1185">Reference proteome</keyword>
<dbReference type="Gene3D" id="3.30.70.100">
    <property type="match status" value="1"/>
</dbReference>
<evidence type="ECO:0000313" key="13">
    <source>
        <dbReference type="EMBL" id="MFK7161666.1"/>
    </source>
</evidence>
<sequence length="836" mass="94379">MANQSQPGNFWSALSLETMYKLFRKLTFLLLLSSCLPLLANDLSSGKSYSQTILQFEQLLQDTRLQGEQLAASEAELHEQLAALQGSPLLYGVLQQQRMALPRIENDFFLPDVIAQVRLQQFETNRQLRQAQREQRYEPQLEADQQQLQQLLNLLVALQQEQQGLFNTSKRLNQVLDERLFWASSNPPVDLQWLQLLPRHISQQLLSFQPETLLPTREQLASTLWRTLSLLVLALVLWLLRPKIHRQLAAFNQQMEGFQTEQNSCGLNGSCTPPPPWLTPLALFLTALLCLPLPLLLSSAASLLSSPDSDQMNPSAGLAALALSGFMLMFMHRVLTGARIAELHFAWPEATCQRLLGFVRHLTWVLLPASFILALAEQQTLSLPEDVLGVLVLLCGGLALCWLFARLMWQTPPLYGSLLLHWIVTSLLILMPLALVVMTAMGYYFAGLKLTSRLLVSLYLVVGWVITETSVYRMILLATERLRYQREQERQLLVLESSGEELSHVQPLPRLEVEQIHQQSMRLARFLLLLGFGGLLWWVWADLLTAFRYLDSLVLWQYSSGDSLQPISLTDFMAAAFIMGFALFLAANLPGLLEILVLSRLQLQQGSAYAITTLLNYAITGIGFVMMLSALGVSWDKLQWLVAALTVGLGFGLQEIFANFVSGLILLFERPVRIGDVVTLGNLSGRVRQIRIRATTITDFDRKDIIVPNKNFITGQLINWSLTDTVTRVIVRVGVAYGSDLEKTREILLAAAQSNPRVLEDPKPQVLFLNFGDSTLDHELRIHVKELSDRNPSIDEINRYVDARFKEEGIEIAFRQLDIHLRNSEGVEKLVQTRIG</sequence>
<evidence type="ECO:0000256" key="1">
    <source>
        <dbReference type="ARBA" id="ARBA00004651"/>
    </source>
</evidence>
<dbReference type="InterPro" id="IPR049278">
    <property type="entry name" value="MS_channel_C"/>
</dbReference>
<protein>
    <submittedName>
        <fullName evidence="13">Mechanosensitive ion channel domain-containing protein</fullName>
    </submittedName>
</protein>
<dbReference type="Pfam" id="PF21088">
    <property type="entry name" value="MS_channel_1st"/>
    <property type="match status" value="1"/>
</dbReference>
<feature type="transmembrane region" description="Helical" evidence="8">
    <location>
        <begin position="419"/>
        <end position="444"/>
    </location>
</feature>
<dbReference type="Gene3D" id="2.30.30.60">
    <property type="match status" value="1"/>
</dbReference>
<gene>
    <name evidence="13" type="ORF">V6U78_11520</name>
</gene>
<dbReference type="Pfam" id="PF12794">
    <property type="entry name" value="MscS_TM"/>
    <property type="match status" value="1"/>
</dbReference>
<feature type="transmembrane region" description="Helical" evidence="8">
    <location>
        <begin position="572"/>
        <end position="593"/>
    </location>
</feature>
<dbReference type="SUPFAM" id="SSF82861">
    <property type="entry name" value="Mechanosensitive channel protein MscS (YggB), transmembrane region"/>
    <property type="match status" value="1"/>
</dbReference>
<feature type="transmembrane region" description="Helical" evidence="8">
    <location>
        <begin position="281"/>
        <end position="304"/>
    </location>
</feature>
<evidence type="ECO:0000256" key="5">
    <source>
        <dbReference type="ARBA" id="ARBA00022989"/>
    </source>
</evidence>
<evidence type="ECO:0000256" key="7">
    <source>
        <dbReference type="SAM" id="Coils"/>
    </source>
</evidence>
<dbReference type="SUPFAM" id="SSF82689">
    <property type="entry name" value="Mechanosensitive channel protein MscS (YggB), C-terminal domain"/>
    <property type="match status" value="1"/>
</dbReference>
<feature type="transmembrane region" description="Helical" evidence="8">
    <location>
        <begin position="316"/>
        <end position="335"/>
    </location>
</feature>
<feature type="transmembrane region" description="Helical" evidence="8">
    <location>
        <begin position="526"/>
        <end position="550"/>
    </location>
</feature>
<dbReference type="InterPro" id="IPR006685">
    <property type="entry name" value="MscS_channel_2nd"/>
</dbReference>
<comment type="caution">
    <text evidence="13">The sequence shown here is derived from an EMBL/GenBank/DDBJ whole genome shotgun (WGS) entry which is preliminary data.</text>
</comment>
<comment type="similarity">
    <text evidence="2">Belongs to the MscS (TC 1.A.23) family.</text>
</comment>
<dbReference type="InterPro" id="IPR011066">
    <property type="entry name" value="MscS_channel_C_sf"/>
</dbReference>
<evidence type="ECO:0000259" key="9">
    <source>
        <dbReference type="Pfam" id="PF00924"/>
    </source>
</evidence>
<feature type="transmembrane region" description="Helical" evidence="8">
    <location>
        <begin position="387"/>
        <end position="407"/>
    </location>
</feature>
<dbReference type="InterPro" id="IPR011014">
    <property type="entry name" value="MscS_channel_TM-2"/>
</dbReference>
<name>A0ABW8Q0N1_9GAMM</name>
<feature type="transmembrane region" description="Helical" evidence="8">
    <location>
        <begin position="614"/>
        <end position="635"/>
    </location>
</feature>
<dbReference type="InterPro" id="IPR023408">
    <property type="entry name" value="MscS_beta-dom_sf"/>
</dbReference>
<dbReference type="Proteomes" id="UP001621714">
    <property type="component" value="Unassembled WGS sequence"/>
</dbReference>
<dbReference type="InterPro" id="IPR052702">
    <property type="entry name" value="MscS-like_channel"/>
</dbReference>
<keyword evidence="3" id="KW-1003">Cell membrane</keyword>
<evidence type="ECO:0000256" key="3">
    <source>
        <dbReference type="ARBA" id="ARBA00022475"/>
    </source>
</evidence>
<dbReference type="InterPro" id="IPR025692">
    <property type="entry name" value="MscS_IM_dom1"/>
</dbReference>
<dbReference type="EMBL" id="JBANFI010000007">
    <property type="protein sequence ID" value="MFK7161666.1"/>
    <property type="molecule type" value="Genomic_DNA"/>
</dbReference>
<feature type="domain" description="Mechanosensitive ion channel inner membrane" evidence="10">
    <location>
        <begin position="225"/>
        <end position="556"/>
    </location>
</feature>
<feature type="domain" description="Mechanosensitive ion channel transmembrane helices 2/3" evidence="12">
    <location>
        <begin position="613"/>
        <end position="654"/>
    </location>
</feature>
<feature type="transmembrane region" description="Helical" evidence="8">
    <location>
        <begin position="223"/>
        <end position="240"/>
    </location>
</feature>
<dbReference type="Gene3D" id="1.10.287.1260">
    <property type="match status" value="1"/>
</dbReference>
<dbReference type="InterPro" id="IPR010920">
    <property type="entry name" value="LSM_dom_sf"/>
</dbReference>
<evidence type="ECO:0000259" key="12">
    <source>
        <dbReference type="Pfam" id="PF21088"/>
    </source>
</evidence>
<dbReference type="SUPFAM" id="SSF50182">
    <property type="entry name" value="Sm-like ribonucleoproteins"/>
    <property type="match status" value="1"/>
</dbReference>
<feature type="transmembrane region" description="Helical" evidence="8">
    <location>
        <begin position="456"/>
        <end position="476"/>
    </location>
</feature>
<keyword evidence="4 8" id="KW-0812">Transmembrane</keyword>
<evidence type="ECO:0000256" key="6">
    <source>
        <dbReference type="ARBA" id="ARBA00023136"/>
    </source>
</evidence>
<keyword evidence="6 8" id="KW-0472">Membrane</keyword>
<dbReference type="RefSeq" id="WP_405340922.1">
    <property type="nucleotide sequence ID" value="NZ_JBANFI010000007.1"/>
</dbReference>
<feature type="domain" description="Mechanosensitive ion channel MscS C-terminal" evidence="11">
    <location>
        <begin position="730"/>
        <end position="812"/>
    </location>
</feature>
<evidence type="ECO:0000259" key="11">
    <source>
        <dbReference type="Pfam" id="PF21082"/>
    </source>
</evidence>
<comment type="subcellular location">
    <subcellularLocation>
        <location evidence="1">Cell membrane</location>
        <topology evidence="1">Multi-pass membrane protein</topology>
    </subcellularLocation>
</comment>
<feature type="domain" description="Mechanosensitive ion channel MscS" evidence="9">
    <location>
        <begin position="656"/>
        <end position="721"/>
    </location>
</feature>
<evidence type="ECO:0000256" key="8">
    <source>
        <dbReference type="SAM" id="Phobius"/>
    </source>
</evidence>
<dbReference type="PANTHER" id="PTHR30347">
    <property type="entry name" value="POTASSIUM CHANNEL RELATED"/>
    <property type="match status" value="1"/>
</dbReference>
<evidence type="ECO:0000259" key="10">
    <source>
        <dbReference type="Pfam" id="PF12794"/>
    </source>
</evidence>
<proteinExistence type="inferred from homology"/>
<dbReference type="InterPro" id="IPR049142">
    <property type="entry name" value="MS_channel_1st"/>
</dbReference>
<keyword evidence="7" id="KW-0175">Coiled coil</keyword>
<evidence type="ECO:0000256" key="4">
    <source>
        <dbReference type="ARBA" id="ARBA00022692"/>
    </source>
</evidence>
<evidence type="ECO:0000256" key="2">
    <source>
        <dbReference type="ARBA" id="ARBA00008017"/>
    </source>
</evidence>
<dbReference type="Pfam" id="PF00924">
    <property type="entry name" value="MS_channel_2nd"/>
    <property type="match status" value="1"/>
</dbReference>
<evidence type="ECO:0000313" key="14">
    <source>
        <dbReference type="Proteomes" id="UP001621714"/>
    </source>
</evidence>
<feature type="coiled-coil region" evidence="7">
    <location>
        <begin position="114"/>
        <end position="161"/>
    </location>
</feature>
<feature type="transmembrane region" description="Helical" evidence="8">
    <location>
        <begin position="641"/>
        <end position="668"/>
    </location>
</feature>
<dbReference type="PANTHER" id="PTHR30347:SF1">
    <property type="entry name" value="MECHANOSENSITIVE CHANNEL MSCK"/>
    <property type="match status" value="1"/>
</dbReference>
<dbReference type="Pfam" id="PF21082">
    <property type="entry name" value="MS_channel_3rd"/>
    <property type="match status" value="1"/>
</dbReference>
<accession>A0ABW8Q0N1</accession>